<dbReference type="Proteomes" id="UP000006078">
    <property type="component" value="Unassembled WGS sequence"/>
</dbReference>
<feature type="chain" id="PRO_5038286647" evidence="4">
    <location>
        <begin position="25"/>
        <end position="345"/>
    </location>
</feature>
<evidence type="ECO:0000313" key="7">
    <source>
        <dbReference type="EMBL" id="EJZ81846.1"/>
    </source>
</evidence>
<organism evidence="6 9">
    <name type="scientific">Corynebacterium otitidis ATCC 51513</name>
    <dbReference type="NCBI Taxonomy" id="883169"/>
    <lineage>
        <taxon>Bacteria</taxon>
        <taxon>Bacillati</taxon>
        <taxon>Actinomycetota</taxon>
        <taxon>Actinomycetes</taxon>
        <taxon>Mycobacteriales</taxon>
        <taxon>Corynebacteriaceae</taxon>
        <taxon>Corynebacterium</taxon>
    </lineage>
</organism>
<evidence type="ECO:0000313" key="9">
    <source>
        <dbReference type="Proteomes" id="UP000011016"/>
    </source>
</evidence>
<dbReference type="SMART" id="SM00062">
    <property type="entry name" value="PBPb"/>
    <property type="match status" value="1"/>
</dbReference>
<sequence length="345" mass="36203">MISTPTRRALAVAALGAAAAPLAACVGPPANEWLSSEDATCPIDTAETEGEVRFGFLGGPGTELYAREHALLEACLPNAEVEWIQFPTGQDMIQAFAAGSVDAGVLGSVPTAVALSEPLELDVAPIAVNAVIGDTEALVAKDADSIEDLKGGTIAVPFSSTAHFSLQQALIEAGLDPARDVELINASPDTIPSAWNSAEVVASYVWDPVLGELQKDGTTLVTSKDVAEFGTPTYNITVADGEWARSNPEAVATYLELHDWILGQAESDPDDFIEANARQANISVDEAETQLEGQDFVRLAGQADALDELGEALHATAEFLAEQGEIDRASDKDRYADAIISPEEG</sequence>
<dbReference type="Gene3D" id="3.40.190.10">
    <property type="entry name" value="Periplasmic binding protein-like II"/>
    <property type="match status" value="2"/>
</dbReference>
<dbReference type="HOGENOM" id="CLU_028871_3_1_11"/>
<reference evidence="7 8" key="2">
    <citation type="submission" date="2012-08" db="EMBL/GenBank/DDBJ databases">
        <title>The Genome Sequence of Turicella otitidis ATCC 51513.</title>
        <authorList>
            <consortium name="The Broad Institute Genome Sequencing Platform"/>
            <person name="Earl A."/>
            <person name="Ward D."/>
            <person name="Feldgarden M."/>
            <person name="Gevers D."/>
            <person name="Huys G."/>
            <person name="Walker B."/>
            <person name="Young S.K."/>
            <person name="Zeng Q."/>
            <person name="Gargeya S."/>
            <person name="Fitzgerald M."/>
            <person name="Haas B."/>
            <person name="Abouelleil A."/>
            <person name="Alvarado L."/>
            <person name="Arachchi H.M."/>
            <person name="Berlin A.M."/>
            <person name="Chapman S.B."/>
            <person name="Goldberg J."/>
            <person name="Griggs A."/>
            <person name="Gujja S."/>
            <person name="Hansen M."/>
            <person name="Howarth C."/>
            <person name="Imamovic A."/>
            <person name="Larimer J."/>
            <person name="McCowen C."/>
            <person name="Montmayeur A."/>
            <person name="Murphy C."/>
            <person name="Neiman D."/>
            <person name="Pearson M."/>
            <person name="Priest M."/>
            <person name="Roberts A."/>
            <person name="Saif S."/>
            <person name="Shea T."/>
            <person name="Sisk P."/>
            <person name="Sykes S."/>
            <person name="Wortman J."/>
            <person name="Nusbaum C."/>
            <person name="Birren B."/>
        </authorList>
    </citation>
    <scope>NUCLEOTIDE SEQUENCE [LARGE SCALE GENOMIC DNA]</scope>
    <source>
        <strain evidence="7 8">ATCC 51513</strain>
    </source>
</reference>
<dbReference type="RefSeq" id="WP_004601111.1">
    <property type="nucleotide sequence ID" value="NZ_HF541867.1"/>
</dbReference>
<dbReference type="GO" id="GO:0043190">
    <property type="term" value="C:ATP-binding cassette (ABC) transporter complex"/>
    <property type="evidence" value="ECO:0007669"/>
    <property type="project" value="InterPro"/>
</dbReference>
<evidence type="ECO:0000313" key="8">
    <source>
        <dbReference type="Proteomes" id="UP000006078"/>
    </source>
</evidence>
<feature type="domain" description="Solute-binding protein family 3/N-terminal" evidence="5">
    <location>
        <begin position="51"/>
        <end position="270"/>
    </location>
</feature>
<evidence type="ECO:0000256" key="4">
    <source>
        <dbReference type="SAM" id="SignalP"/>
    </source>
</evidence>
<dbReference type="GO" id="GO:0022857">
    <property type="term" value="F:transmembrane transporter activity"/>
    <property type="evidence" value="ECO:0007669"/>
    <property type="project" value="InterPro"/>
</dbReference>
<feature type="signal peptide" evidence="4">
    <location>
        <begin position="1"/>
        <end position="24"/>
    </location>
</feature>
<dbReference type="STRING" id="29321.AAV33_02470"/>
<dbReference type="InterPro" id="IPR007210">
    <property type="entry name" value="ABC_Gly_betaine_transp_sub-bd"/>
</dbReference>
<evidence type="ECO:0000256" key="1">
    <source>
        <dbReference type="ARBA" id="ARBA00004418"/>
    </source>
</evidence>
<comment type="subcellular location">
    <subcellularLocation>
        <location evidence="1">Periplasm</location>
    </subcellularLocation>
</comment>
<reference evidence="6 9" key="1">
    <citation type="journal article" date="2012" name="J. Bacteriol.">
        <title>Draft Genome Sequence of Turicella otitidis ATCC 51513, Isolated from Middle Ear Fluid from a Child with Otitis Media.</title>
        <authorList>
            <person name="Brinkrolf K."/>
            <person name="Schneider J."/>
            <person name="Knecht M."/>
            <person name="Ruckert C."/>
            <person name="Tauch A."/>
        </authorList>
    </citation>
    <scope>NUCLEOTIDE SEQUENCE [LARGE SCALE GENOMIC DNA]</scope>
    <source>
        <strain evidence="6 9">ATCC 51513</strain>
    </source>
</reference>
<gene>
    <name evidence="6" type="ORF">BN46_1003</name>
    <name evidence="7" type="ORF">HMPREF9719_01221</name>
</gene>
<dbReference type="AlphaFoldDB" id="I7JW82"/>
<keyword evidence="3 4" id="KW-0732">Signal</keyword>
<protein>
    <submittedName>
        <fullName evidence="7">Taurine ABC transporter, periplasmic binding protein</fullName>
    </submittedName>
    <submittedName>
        <fullName evidence="6">Taurine-binding periplasmic protein</fullName>
    </submittedName>
</protein>
<evidence type="ECO:0000259" key="5">
    <source>
        <dbReference type="SMART" id="SM00062"/>
    </source>
</evidence>
<name>I7JW82_9CORY</name>
<comment type="similarity">
    <text evidence="2">Belongs to the bacterial solute-binding protein SsuA/TauA family.</text>
</comment>
<dbReference type="EMBL" id="CAJZ01000139">
    <property type="protein sequence ID" value="CCI83731.1"/>
    <property type="molecule type" value="Genomic_DNA"/>
</dbReference>
<dbReference type="EMBL" id="AHAE01000056">
    <property type="protein sequence ID" value="EJZ81846.1"/>
    <property type="molecule type" value="Genomic_DNA"/>
</dbReference>
<dbReference type="Proteomes" id="UP000011016">
    <property type="component" value="Unassembled WGS sequence"/>
</dbReference>
<evidence type="ECO:0000313" key="6">
    <source>
        <dbReference type="EMBL" id="CCI83731.1"/>
    </source>
</evidence>
<evidence type="ECO:0000256" key="3">
    <source>
        <dbReference type="ARBA" id="ARBA00022729"/>
    </source>
</evidence>
<dbReference type="eggNOG" id="COG4521">
    <property type="taxonomic scope" value="Bacteria"/>
</dbReference>
<dbReference type="SUPFAM" id="SSF53850">
    <property type="entry name" value="Periplasmic binding protein-like II"/>
    <property type="match status" value="1"/>
</dbReference>
<dbReference type="PANTHER" id="PTHR30024:SF47">
    <property type="entry name" value="TAURINE-BINDING PERIPLASMIC PROTEIN"/>
    <property type="match status" value="1"/>
</dbReference>
<comment type="caution">
    <text evidence="6">The sequence shown here is derived from an EMBL/GenBank/DDBJ whole genome shotgun (WGS) entry which is preliminary data.</text>
</comment>
<dbReference type="InterPro" id="IPR001638">
    <property type="entry name" value="Solute-binding_3/MltF_N"/>
</dbReference>
<dbReference type="PANTHER" id="PTHR30024">
    <property type="entry name" value="ALIPHATIC SULFONATES-BINDING PROTEIN-RELATED"/>
    <property type="match status" value="1"/>
</dbReference>
<evidence type="ECO:0000256" key="2">
    <source>
        <dbReference type="ARBA" id="ARBA00010742"/>
    </source>
</evidence>
<proteinExistence type="inferred from homology"/>
<dbReference type="Pfam" id="PF04069">
    <property type="entry name" value="OpuAC"/>
    <property type="match status" value="1"/>
</dbReference>
<dbReference type="OrthoDB" id="286202at2"/>
<dbReference type="GO" id="GO:0042597">
    <property type="term" value="C:periplasmic space"/>
    <property type="evidence" value="ECO:0007669"/>
    <property type="project" value="UniProtKB-SubCell"/>
</dbReference>
<accession>I7JW82</accession>
<keyword evidence="8" id="KW-1185">Reference proteome</keyword>
<dbReference type="GO" id="GO:0042918">
    <property type="term" value="P:alkanesulfonate transmembrane transport"/>
    <property type="evidence" value="ECO:0007669"/>
    <property type="project" value="TreeGrafter"/>
</dbReference>